<reference evidence="2" key="1">
    <citation type="submission" date="2021-01" db="EMBL/GenBank/DDBJ databases">
        <authorList>
            <person name="Li R."/>
            <person name="Bekaert M."/>
        </authorList>
    </citation>
    <scope>NUCLEOTIDE SEQUENCE</scope>
    <source>
        <strain evidence="2">Farmed</strain>
    </source>
</reference>
<protein>
    <submittedName>
        <fullName evidence="2">Uncharacterized protein</fullName>
    </submittedName>
</protein>
<accession>A0A812C8V5</accession>
<evidence type="ECO:0000313" key="3">
    <source>
        <dbReference type="Proteomes" id="UP000597762"/>
    </source>
</evidence>
<feature type="compositionally biased region" description="Basic and acidic residues" evidence="1">
    <location>
        <begin position="73"/>
        <end position="99"/>
    </location>
</feature>
<evidence type="ECO:0000313" key="2">
    <source>
        <dbReference type="EMBL" id="CAE1257265.1"/>
    </source>
</evidence>
<feature type="region of interest" description="Disordered" evidence="1">
    <location>
        <begin position="68"/>
        <end position="127"/>
    </location>
</feature>
<dbReference type="Proteomes" id="UP000597762">
    <property type="component" value="Unassembled WGS sequence"/>
</dbReference>
<comment type="caution">
    <text evidence="2">The sequence shown here is derived from an EMBL/GenBank/DDBJ whole genome shotgun (WGS) entry which is preliminary data.</text>
</comment>
<feature type="compositionally biased region" description="Polar residues" evidence="1">
    <location>
        <begin position="36"/>
        <end position="49"/>
    </location>
</feature>
<feature type="region of interest" description="Disordered" evidence="1">
    <location>
        <begin position="1"/>
        <end position="54"/>
    </location>
</feature>
<proteinExistence type="predicted"/>
<keyword evidence="3" id="KW-1185">Reference proteome</keyword>
<evidence type="ECO:0000256" key="1">
    <source>
        <dbReference type="SAM" id="MobiDB-lite"/>
    </source>
</evidence>
<sequence length="151" mass="16806">MCLGDRTPSQLLRPDEEPPGEQHHGRTHPPRAMDGSVTTEYNTSSSPGTSRDALDVVADSANKIYSQAHQKVHQVESHREPHNASRRDDPATCRVERPETLPMPEAAKFQHHDDAGGRTCSSSPGRRNSVDECWYHQTFVTEPNNATLLQT</sequence>
<gene>
    <name evidence="2" type="ORF">SPHA_30695</name>
</gene>
<name>A0A812C8V5_ACAPH</name>
<dbReference type="EMBL" id="CAHIKZ030001236">
    <property type="protein sequence ID" value="CAE1257265.1"/>
    <property type="molecule type" value="Genomic_DNA"/>
</dbReference>
<dbReference type="AlphaFoldDB" id="A0A812C8V5"/>
<organism evidence="2 3">
    <name type="scientific">Acanthosepion pharaonis</name>
    <name type="common">Pharaoh cuttlefish</name>
    <name type="synonym">Sepia pharaonis</name>
    <dbReference type="NCBI Taxonomy" id="158019"/>
    <lineage>
        <taxon>Eukaryota</taxon>
        <taxon>Metazoa</taxon>
        <taxon>Spiralia</taxon>
        <taxon>Lophotrochozoa</taxon>
        <taxon>Mollusca</taxon>
        <taxon>Cephalopoda</taxon>
        <taxon>Coleoidea</taxon>
        <taxon>Decapodiformes</taxon>
        <taxon>Sepiida</taxon>
        <taxon>Sepiina</taxon>
        <taxon>Sepiidae</taxon>
        <taxon>Acanthosepion</taxon>
    </lineage>
</organism>
<feature type="compositionally biased region" description="Basic and acidic residues" evidence="1">
    <location>
        <begin position="13"/>
        <end position="24"/>
    </location>
</feature>